<protein>
    <recommendedName>
        <fullName evidence="3">N-formylglutamate amidohydrolase</fullName>
    </recommendedName>
</protein>
<dbReference type="AlphaFoldDB" id="V4RM96"/>
<reference evidence="1 2" key="1">
    <citation type="journal article" date="2014" name="Nature">
        <title>Sequential evolution of bacterial morphology by co-option of a developmental regulator.</title>
        <authorList>
            <person name="Jiang C."/>
            <person name="Brown P.J."/>
            <person name="Ducret A."/>
            <person name="Brun Y.V."/>
        </authorList>
    </citation>
    <scope>NUCLEOTIDE SEQUENCE [LARGE SCALE GENOMIC DNA]</scope>
    <source>
        <strain evidence="1 2">DSM 16100</strain>
    </source>
</reference>
<evidence type="ECO:0008006" key="3">
    <source>
        <dbReference type="Google" id="ProtNLM"/>
    </source>
</evidence>
<gene>
    <name evidence="1" type="ORF">ABENE_08480</name>
</gene>
<dbReference type="RefSeq" id="WP_018080966.1">
    <property type="nucleotide sequence ID" value="NZ_AQWM01000003.1"/>
</dbReference>
<sequence length="298" mass="32720">MSAVETSPWHLVHHVEHTPLVVRPGIGAPVGVHRVVYSLPHSGRYYPESFIAEARQSPLGLRASEDAFVDDMVGLSPELGVYGVASRYARAFCDVNRSALELDARLIRGDLPKAALSLSARVKAGFGVIARRLSVDQDIYRQPLDMAEVNRRLDLIHRPYHDALRALLSEAKLARSDSAPVILIDWHSMPSTALNHFRAGEPKPDIVLGNRHGETCSDGLVRKVRGVLEGAGLRVGLNKPFAGGYIVETYGRPQAGIEALQIEINRALYMDEALVEPRAGAERLKGIFRTLTEKLITS</sequence>
<dbReference type="eggNOG" id="COG3741">
    <property type="taxonomic scope" value="Bacteria"/>
</dbReference>
<keyword evidence="2" id="KW-1185">Reference proteome</keyword>
<evidence type="ECO:0000313" key="2">
    <source>
        <dbReference type="Proteomes" id="UP000017837"/>
    </source>
</evidence>
<organism evidence="1 2">
    <name type="scientific">Asticcacaulis benevestitus DSM 16100 = ATCC BAA-896</name>
    <dbReference type="NCBI Taxonomy" id="1121022"/>
    <lineage>
        <taxon>Bacteria</taxon>
        <taxon>Pseudomonadati</taxon>
        <taxon>Pseudomonadota</taxon>
        <taxon>Alphaproteobacteria</taxon>
        <taxon>Caulobacterales</taxon>
        <taxon>Caulobacteraceae</taxon>
        <taxon>Asticcacaulis</taxon>
    </lineage>
</organism>
<dbReference type="InterPro" id="IPR007709">
    <property type="entry name" value="N-FG_amidohydro"/>
</dbReference>
<dbReference type="Proteomes" id="UP000017837">
    <property type="component" value="Unassembled WGS sequence"/>
</dbReference>
<accession>V4RM96</accession>
<dbReference type="OrthoDB" id="9802050at2"/>
<dbReference type="EMBL" id="AWGB01000013">
    <property type="protein sequence ID" value="ESQ92403.1"/>
    <property type="molecule type" value="Genomic_DNA"/>
</dbReference>
<comment type="caution">
    <text evidence="1">The sequence shown here is derived from an EMBL/GenBank/DDBJ whole genome shotgun (WGS) entry which is preliminary data.</text>
</comment>
<proteinExistence type="predicted"/>
<dbReference type="PATRIC" id="fig|1121022.4.peg.1707"/>
<name>V4RM96_9CAUL</name>
<dbReference type="Pfam" id="PF05013">
    <property type="entry name" value="FGase"/>
    <property type="match status" value="1"/>
</dbReference>
<dbReference type="SUPFAM" id="SSF53187">
    <property type="entry name" value="Zn-dependent exopeptidases"/>
    <property type="match status" value="1"/>
</dbReference>
<evidence type="ECO:0000313" key="1">
    <source>
        <dbReference type="EMBL" id="ESQ92403.1"/>
    </source>
</evidence>
<dbReference type="Gene3D" id="3.40.630.40">
    <property type="entry name" value="Zn-dependent exopeptidases"/>
    <property type="match status" value="1"/>
</dbReference>
<dbReference type="STRING" id="1121022.GCA_000376105_01302"/>